<sequence>MLKLVAKCWLPLSLRGGKTMIQMHQLSLESISKG</sequence>
<dbReference type="EMBL" id="UINC01027980">
    <property type="protein sequence ID" value="SVB08157.1"/>
    <property type="molecule type" value="Genomic_DNA"/>
</dbReference>
<accession>A0A382B4J7</accession>
<dbReference type="AlphaFoldDB" id="A0A382B4J7"/>
<evidence type="ECO:0000313" key="1">
    <source>
        <dbReference type="EMBL" id="SVB08157.1"/>
    </source>
</evidence>
<reference evidence="1" key="1">
    <citation type="submission" date="2018-05" db="EMBL/GenBank/DDBJ databases">
        <authorList>
            <person name="Lanie J.A."/>
            <person name="Ng W.-L."/>
            <person name="Kazmierczak K.M."/>
            <person name="Andrzejewski T.M."/>
            <person name="Davidsen T.M."/>
            <person name="Wayne K.J."/>
            <person name="Tettelin H."/>
            <person name="Glass J.I."/>
            <person name="Rusch D."/>
            <person name="Podicherti R."/>
            <person name="Tsui H.-C.T."/>
            <person name="Winkler M.E."/>
        </authorList>
    </citation>
    <scope>NUCLEOTIDE SEQUENCE</scope>
</reference>
<organism evidence="1">
    <name type="scientific">marine metagenome</name>
    <dbReference type="NCBI Taxonomy" id="408172"/>
    <lineage>
        <taxon>unclassified sequences</taxon>
        <taxon>metagenomes</taxon>
        <taxon>ecological metagenomes</taxon>
    </lineage>
</organism>
<name>A0A382B4J7_9ZZZZ</name>
<proteinExistence type="predicted"/>
<protein>
    <submittedName>
        <fullName evidence="1">Uncharacterized protein</fullName>
    </submittedName>
</protein>
<gene>
    <name evidence="1" type="ORF">METZ01_LOCUS161011</name>
</gene>